<dbReference type="CDD" id="cd02274">
    <property type="entry name" value="DHDPR_N"/>
    <property type="match status" value="1"/>
</dbReference>
<evidence type="ECO:0000259" key="13">
    <source>
        <dbReference type="Pfam" id="PF05173"/>
    </source>
</evidence>
<dbReference type="GO" id="GO:0009089">
    <property type="term" value="P:lysine biosynthetic process via diaminopimelate"/>
    <property type="evidence" value="ECO:0007669"/>
    <property type="project" value="InterPro"/>
</dbReference>
<organism evidence="14 15">
    <name type="scientific">SAR86 cluster bacterium</name>
    <dbReference type="NCBI Taxonomy" id="2030880"/>
    <lineage>
        <taxon>Bacteria</taxon>
        <taxon>Pseudomonadati</taxon>
        <taxon>Pseudomonadota</taxon>
        <taxon>Gammaproteobacteria</taxon>
        <taxon>SAR86 cluster</taxon>
    </lineage>
</organism>
<evidence type="ECO:0000256" key="1">
    <source>
        <dbReference type="ARBA" id="ARBA00006642"/>
    </source>
</evidence>
<dbReference type="Pfam" id="PF05173">
    <property type="entry name" value="DapB_C"/>
    <property type="match status" value="1"/>
</dbReference>
<sequence length="216" mass="24148">MTNLFINGLSGKMGSSLKQVISKTKGIIIVSSLVDSDVVIDFSRPESTIEILSQCEHNKLPIVIGTTGFNKEQIEKIKGASSNIPVLLSYNMSMGIYNLKKSIDVFLEQNNNELDCIILDIHHKDKIDSPSGTAIELKELIKNHSNSELIRSISIESERNSDVFGIHKIRFFNQDNDEYFKHEALSRNIFSEGAVYLAQSISGKPAGMYSLKDFFN</sequence>
<keyword evidence="2" id="KW-0028">Amino-acid biosynthesis</keyword>
<dbReference type="Gene3D" id="3.40.50.720">
    <property type="entry name" value="NAD(P)-binding Rossmann-like Domain"/>
    <property type="match status" value="1"/>
</dbReference>
<dbReference type="InterPro" id="IPR022663">
    <property type="entry name" value="DapB_C"/>
</dbReference>
<dbReference type="InterPro" id="IPR000846">
    <property type="entry name" value="DapB_N"/>
</dbReference>
<keyword evidence="4" id="KW-0220">Diaminopimelate biosynthesis</keyword>
<comment type="similarity">
    <text evidence="1">Belongs to the DapB family.</text>
</comment>
<evidence type="ECO:0000256" key="2">
    <source>
        <dbReference type="ARBA" id="ARBA00022605"/>
    </source>
</evidence>
<comment type="catalytic activity">
    <reaction evidence="10">
        <text>(S)-2,3,4,5-tetrahydrodipicolinate + NADP(+) + H2O = (2S,4S)-4-hydroxy-2,3,4,5-tetrahydrodipicolinate + NADPH + H(+)</text>
        <dbReference type="Rhea" id="RHEA:35331"/>
        <dbReference type="ChEBI" id="CHEBI:15377"/>
        <dbReference type="ChEBI" id="CHEBI:15378"/>
        <dbReference type="ChEBI" id="CHEBI:16845"/>
        <dbReference type="ChEBI" id="CHEBI:57783"/>
        <dbReference type="ChEBI" id="CHEBI:58349"/>
        <dbReference type="ChEBI" id="CHEBI:67139"/>
        <dbReference type="EC" id="1.17.1.8"/>
    </reaction>
</comment>
<evidence type="ECO:0000256" key="11">
    <source>
        <dbReference type="ARBA" id="ARBA00049396"/>
    </source>
</evidence>
<comment type="catalytic activity">
    <reaction evidence="11">
        <text>(S)-2,3,4,5-tetrahydrodipicolinate + NAD(+) + H2O = (2S,4S)-4-hydroxy-2,3,4,5-tetrahydrodipicolinate + NADH + H(+)</text>
        <dbReference type="Rhea" id="RHEA:35323"/>
        <dbReference type="ChEBI" id="CHEBI:15377"/>
        <dbReference type="ChEBI" id="CHEBI:15378"/>
        <dbReference type="ChEBI" id="CHEBI:16845"/>
        <dbReference type="ChEBI" id="CHEBI:57540"/>
        <dbReference type="ChEBI" id="CHEBI:57945"/>
        <dbReference type="ChEBI" id="CHEBI:67139"/>
        <dbReference type="EC" id="1.17.1.8"/>
    </reaction>
</comment>
<dbReference type="InterPro" id="IPR036291">
    <property type="entry name" value="NAD(P)-bd_dom_sf"/>
</dbReference>
<dbReference type="Pfam" id="PF01113">
    <property type="entry name" value="DapB_N"/>
    <property type="match status" value="1"/>
</dbReference>
<dbReference type="GO" id="GO:0005829">
    <property type="term" value="C:cytosol"/>
    <property type="evidence" value="ECO:0007669"/>
    <property type="project" value="TreeGrafter"/>
</dbReference>
<name>A0A937I8A3_9GAMM</name>
<dbReference type="SUPFAM" id="SSF55347">
    <property type="entry name" value="Glyceraldehyde-3-phosphate dehydrogenase-like, C-terminal domain"/>
    <property type="match status" value="1"/>
</dbReference>
<dbReference type="PANTHER" id="PTHR20836">
    <property type="entry name" value="DIHYDRODIPICOLINATE REDUCTASE"/>
    <property type="match status" value="1"/>
</dbReference>
<evidence type="ECO:0000256" key="7">
    <source>
        <dbReference type="ARBA" id="ARBA00023154"/>
    </source>
</evidence>
<dbReference type="SUPFAM" id="SSF51735">
    <property type="entry name" value="NAD(P)-binding Rossmann-fold domains"/>
    <property type="match status" value="1"/>
</dbReference>
<evidence type="ECO:0000256" key="8">
    <source>
        <dbReference type="ARBA" id="ARBA00037922"/>
    </source>
</evidence>
<evidence type="ECO:0000256" key="6">
    <source>
        <dbReference type="ARBA" id="ARBA00023027"/>
    </source>
</evidence>
<dbReference type="Proteomes" id="UP000711391">
    <property type="component" value="Unassembled WGS sequence"/>
</dbReference>
<dbReference type="GO" id="GO:0019877">
    <property type="term" value="P:diaminopimelate biosynthetic process"/>
    <property type="evidence" value="ECO:0007669"/>
    <property type="project" value="UniProtKB-KW"/>
</dbReference>
<evidence type="ECO:0000259" key="12">
    <source>
        <dbReference type="Pfam" id="PF01113"/>
    </source>
</evidence>
<dbReference type="AlphaFoldDB" id="A0A937I8A3"/>
<proteinExistence type="inferred from homology"/>
<dbReference type="Gene3D" id="3.30.360.10">
    <property type="entry name" value="Dihydrodipicolinate Reductase, domain 2"/>
    <property type="match status" value="1"/>
</dbReference>
<feature type="domain" description="Dihydrodipicolinate reductase C-terminal" evidence="13">
    <location>
        <begin position="112"/>
        <end position="214"/>
    </location>
</feature>
<accession>A0A937I8A3</accession>
<evidence type="ECO:0000256" key="4">
    <source>
        <dbReference type="ARBA" id="ARBA00022915"/>
    </source>
</evidence>
<evidence type="ECO:0000256" key="10">
    <source>
        <dbReference type="ARBA" id="ARBA00049080"/>
    </source>
</evidence>
<keyword evidence="3" id="KW-0521">NADP</keyword>
<evidence type="ECO:0000256" key="5">
    <source>
        <dbReference type="ARBA" id="ARBA00023002"/>
    </source>
</evidence>
<protein>
    <recommendedName>
        <fullName evidence="9">4-hydroxy-tetrahydrodipicolinate reductase</fullName>
        <ecNumber evidence="9">1.17.1.8</ecNumber>
    </recommendedName>
</protein>
<dbReference type="InterPro" id="IPR023940">
    <property type="entry name" value="DHDPR_bac"/>
</dbReference>
<keyword evidence="6" id="KW-0520">NAD</keyword>
<dbReference type="PIRSF" id="PIRSF000161">
    <property type="entry name" value="DHPR"/>
    <property type="match status" value="1"/>
</dbReference>
<evidence type="ECO:0000256" key="3">
    <source>
        <dbReference type="ARBA" id="ARBA00022857"/>
    </source>
</evidence>
<comment type="pathway">
    <text evidence="8">Amino-acid biosynthesis; L-lysine biosynthesis via DAP pathway; (S)-tetrahydrodipicolinate from L-aspartate: step 4/4.</text>
</comment>
<dbReference type="EMBL" id="JADHQD010000005">
    <property type="protein sequence ID" value="MBL6818023.1"/>
    <property type="molecule type" value="Genomic_DNA"/>
</dbReference>
<feature type="domain" description="Dihydrodipicolinate reductase N-terminal" evidence="12">
    <location>
        <begin position="32"/>
        <end position="92"/>
    </location>
</feature>
<reference evidence="14" key="1">
    <citation type="submission" date="2020-10" db="EMBL/GenBank/DDBJ databases">
        <title>Microbiome of the Black Sea water column analyzed by genome centric metagenomics.</title>
        <authorList>
            <person name="Cabello-Yeves P.J."/>
            <person name="Callieri C."/>
            <person name="Picazo A."/>
            <person name="Mehrshad M."/>
            <person name="Haro-Moreno J.M."/>
            <person name="Roda-Garcia J."/>
            <person name="Dzembekova N."/>
            <person name="Slabakova V."/>
            <person name="Slabakova N."/>
            <person name="Moncheva S."/>
            <person name="Rodriguez-Valera F."/>
        </authorList>
    </citation>
    <scope>NUCLEOTIDE SEQUENCE</scope>
    <source>
        <strain evidence="14">BS307-5m-G50</strain>
    </source>
</reference>
<evidence type="ECO:0000256" key="9">
    <source>
        <dbReference type="ARBA" id="ARBA00038983"/>
    </source>
</evidence>
<dbReference type="GO" id="GO:0008839">
    <property type="term" value="F:4-hydroxy-tetrahydrodipicolinate reductase"/>
    <property type="evidence" value="ECO:0007669"/>
    <property type="project" value="UniProtKB-EC"/>
</dbReference>
<keyword evidence="5" id="KW-0560">Oxidoreductase</keyword>
<dbReference type="EC" id="1.17.1.8" evidence="9"/>
<gene>
    <name evidence="14" type="ORF">ISQ64_01305</name>
</gene>
<dbReference type="PANTHER" id="PTHR20836:SF0">
    <property type="entry name" value="4-HYDROXY-TETRAHYDRODIPICOLINATE REDUCTASE 1, CHLOROPLASTIC-RELATED"/>
    <property type="match status" value="1"/>
</dbReference>
<keyword evidence="7" id="KW-0457">Lysine biosynthesis</keyword>
<evidence type="ECO:0000313" key="15">
    <source>
        <dbReference type="Proteomes" id="UP000711391"/>
    </source>
</evidence>
<comment type="caution">
    <text evidence="14">The sequence shown here is derived from an EMBL/GenBank/DDBJ whole genome shotgun (WGS) entry which is preliminary data.</text>
</comment>
<evidence type="ECO:0000313" key="14">
    <source>
        <dbReference type="EMBL" id="MBL6818023.1"/>
    </source>
</evidence>